<protein>
    <submittedName>
        <fullName evidence="2">Uncharacterized protein</fullName>
    </submittedName>
</protein>
<evidence type="ECO:0000256" key="1">
    <source>
        <dbReference type="SAM" id="MobiDB-lite"/>
    </source>
</evidence>
<feature type="compositionally biased region" description="Low complexity" evidence="1">
    <location>
        <begin position="70"/>
        <end position="82"/>
    </location>
</feature>
<feature type="compositionally biased region" description="Polar residues" evidence="1">
    <location>
        <begin position="48"/>
        <end position="57"/>
    </location>
</feature>
<evidence type="ECO:0000313" key="2">
    <source>
        <dbReference type="EMBL" id="KAK8240161.1"/>
    </source>
</evidence>
<comment type="caution">
    <text evidence="2">The sequence shown here is derived from an EMBL/GenBank/DDBJ whole genome shotgun (WGS) entry which is preliminary data.</text>
</comment>
<reference evidence="2 3" key="1">
    <citation type="submission" date="2024-04" db="EMBL/GenBank/DDBJ databases">
        <title>Phyllosticta paracitricarpa is synonymous to the EU quarantine fungus P. citricarpa based on phylogenomic analyses.</title>
        <authorList>
            <consortium name="Lawrence Berkeley National Laboratory"/>
            <person name="Van Ingen-Buijs V.A."/>
            <person name="Van Westerhoven A.C."/>
            <person name="Haridas S."/>
            <person name="Skiadas P."/>
            <person name="Martin F."/>
            <person name="Groenewald J.Z."/>
            <person name="Crous P.W."/>
            <person name="Seidl M.F."/>
        </authorList>
    </citation>
    <scope>NUCLEOTIDE SEQUENCE [LARGE SCALE GENOMIC DNA]</scope>
    <source>
        <strain evidence="2 3">CBS 123374</strain>
    </source>
</reference>
<feature type="region of interest" description="Disordered" evidence="1">
    <location>
        <begin position="1"/>
        <end position="28"/>
    </location>
</feature>
<accession>A0ABR1YVE5</accession>
<feature type="compositionally biased region" description="Low complexity" evidence="1">
    <location>
        <begin position="1"/>
        <end position="26"/>
    </location>
</feature>
<proteinExistence type="predicted"/>
<feature type="region of interest" description="Disordered" evidence="1">
    <location>
        <begin position="48"/>
        <end position="91"/>
    </location>
</feature>
<feature type="region of interest" description="Disordered" evidence="1">
    <location>
        <begin position="105"/>
        <end position="125"/>
    </location>
</feature>
<sequence>MSSTSNNNNNQTSANPDDNNNNTAPSLITSHASYAVGAAESTIGSLTSNASLQQSGESTKHQAVEDMRAADNGSTTTTTTTQGGSGSAGGLAAKAEEAVGGIVGCGGLQDKGAQAQAKEGKVKEA</sequence>
<keyword evidence="3" id="KW-1185">Reference proteome</keyword>
<gene>
    <name evidence="2" type="ORF">HDK90DRAFT_174785</name>
</gene>
<organism evidence="2 3">
    <name type="scientific">Phyllosticta capitalensis</name>
    <dbReference type="NCBI Taxonomy" id="121624"/>
    <lineage>
        <taxon>Eukaryota</taxon>
        <taxon>Fungi</taxon>
        <taxon>Dikarya</taxon>
        <taxon>Ascomycota</taxon>
        <taxon>Pezizomycotina</taxon>
        <taxon>Dothideomycetes</taxon>
        <taxon>Dothideomycetes incertae sedis</taxon>
        <taxon>Botryosphaeriales</taxon>
        <taxon>Phyllostictaceae</taxon>
        <taxon>Phyllosticta</taxon>
    </lineage>
</organism>
<dbReference type="Proteomes" id="UP001492380">
    <property type="component" value="Unassembled WGS sequence"/>
</dbReference>
<feature type="compositionally biased region" description="Basic and acidic residues" evidence="1">
    <location>
        <begin position="58"/>
        <end position="69"/>
    </location>
</feature>
<name>A0ABR1YVE5_9PEZI</name>
<evidence type="ECO:0000313" key="3">
    <source>
        <dbReference type="Proteomes" id="UP001492380"/>
    </source>
</evidence>
<dbReference type="EMBL" id="JBBWRZ010000003">
    <property type="protein sequence ID" value="KAK8240161.1"/>
    <property type="molecule type" value="Genomic_DNA"/>
</dbReference>